<evidence type="ECO:0000256" key="2">
    <source>
        <dbReference type="ARBA" id="ARBA00022475"/>
    </source>
</evidence>
<reference evidence="7 8" key="1">
    <citation type="journal article" date="2016" name="Appl. Environ. Microbiol.">
        <title>Function and Phylogeny of Bacterial Butyryl Coenzyme A:Acetate Transferases and Their Diversity in the Proximal Colon of Swine.</title>
        <authorList>
            <person name="Trachsel J."/>
            <person name="Bayles D.O."/>
            <person name="Looft T."/>
            <person name="Levine U.Y."/>
            <person name="Allen H.K."/>
        </authorList>
    </citation>
    <scope>NUCLEOTIDE SEQUENCE [LARGE SCALE GENOMIC DNA]</scope>
    <source>
        <strain evidence="7 8">68-3-10</strain>
    </source>
</reference>
<comment type="caution">
    <text evidence="7">The sequence shown here is derived from an EMBL/GenBank/DDBJ whole genome shotgun (WGS) entry which is preliminary data.</text>
</comment>
<dbReference type="OrthoDB" id="9813906at2"/>
<dbReference type="STRING" id="1261640.BHK98_07560"/>
<evidence type="ECO:0000313" key="7">
    <source>
        <dbReference type="EMBL" id="OLR55928.1"/>
    </source>
</evidence>
<comment type="subcellular location">
    <subcellularLocation>
        <location evidence="1">Cell membrane</location>
        <topology evidence="1">Multi-pass membrane protein</topology>
    </subcellularLocation>
</comment>
<evidence type="ECO:0000256" key="6">
    <source>
        <dbReference type="SAM" id="Phobius"/>
    </source>
</evidence>
<accession>A0A1Q9JI92</accession>
<sequence>MIGTDKKAGWAVKLVVIVSAIAVLVIMNMLTSGKFLEPSNLKTIAVNASVPTFTAWAFVFIFASGFIDLSLGAVIVLAANVAGTFGNELGYPGLVISGLVVGILLMMLNFTIFQVTKIPSWIAGLGMTMVYEAISSFYAEKRLDMGLRVVDLDDRYAQLGRAPLAFVVILIGLIVAYIIYNRTTIGLDIRAMGDNQSVARNMGIKLGRTVILSGLVAGIFVGAASFMKESFAGTVNSVTGLQSLSQTFQPLAAALLSQALAKKINIIVAVILSTLFVMAIFNFLTLMNVPSGTWQETVLGISVIIFGVLAQRNTKEVVK</sequence>
<feature type="transmembrane region" description="Helical" evidence="6">
    <location>
        <begin position="210"/>
        <end position="227"/>
    </location>
</feature>
<keyword evidence="8" id="KW-1185">Reference proteome</keyword>
<name>A0A1Q9JI92_9FIRM</name>
<gene>
    <name evidence="7" type="ORF">BHK98_07560</name>
</gene>
<dbReference type="Proteomes" id="UP000187404">
    <property type="component" value="Unassembled WGS sequence"/>
</dbReference>
<evidence type="ECO:0000256" key="1">
    <source>
        <dbReference type="ARBA" id="ARBA00004651"/>
    </source>
</evidence>
<feature type="transmembrane region" description="Helical" evidence="6">
    <location>
        <begin position="118"/>
        <end position="139"/>
    </location>
</feature>
<feature type="transmembrane region" description="Helical" evidence="6">
    <location>
        <begin position="266"/>
        <end position="287"/>
    </location>
</feature>
<dbReference type="RefSeq" id="WP_075713042.1">
    <property type="nucleotide sequence ID" value="NZ_MJIE01000001.1"/>
</dbReference>
<dbReference type="GO" id="GO:0005886">
    <property type="term" value="C:plasma membrane"/>
    <property type="evidence" value="ECO:0007669"/>
    <property type="project" value="UniProtKB-SubCell"/>
</dbReference>
<evidence type="ECO:0000256" key="3">
    <source>
        <dbReference type="ARBA" id="ARBA00022692"/>
    </source>
</evidence>
<keyword evidence="4 6" id="KW-1133">Transmembrane helix</keyword>
<organism evidence="7 8">
    <name type="scientific">Hornefia porci</name>
    <dbReference type="NCBI Taxonomy" id="2652292"/>
    <lineage>
        <taxon>Bacteria</taxon>
        <taxon>Bacillati</taxon>
        <taxon>Bacillota</taxon>
        <taxon>Clostridia</taxon>
        <taxon>Peptostreptococcales</taxon>
        <taxon>Anaerovoracaceae</taxon>
        <taxon>Hornefia</taxon>
    </lineage>
</organism>
<proteinExistence type="predicted"/>
<dbReference type="AlphaFoldDB" id="A0A1Q9JI92"/>
<feature type="transmembrane region" description="Helical" evidence="6">
    <location>
        <begin position="12"/>
        <end position="33"/>
    </location>
</feature>
<evidence type="ECO:0000256" key="5">
    <source>
        <dbReference type="ARBA" id="ARBA00023136"/>
    </source>
</evidence>
<dbReference type="GO" id="GO:0022857">
    <property type="term" value="F:transmembrane transporter activity"/>
    <property type="evidence" value="ECO:0007669"/>
    <property type="project" value="InterPro"/>
</dbReference>
<dbReference type="Pfam" id="PF02653">
    <property type="entry name" value="BPD_transp_2"/>
    <property type="match status" value="1"/>
</dbReference>
<feature type="transmembrane region" description="Helical" evidence="6">
    <location>
        <begin position="53"/>
        <end position="79"/>
    </location>
</feature>
<evidence type="ECO:0008006" key="9">
    <source>
        <dbReference type="Google" id="ProtNLM"/>
    </source>
</evidence>
<protein>
    <recommendedName>
        <fullName evidence="9">ABC transporter permease</fullName>
    </recommendedName>
</protein>
<dbReference type="EMBL" id="MJIE01000001">
    <property type="protein sequence ID" value="OLR55928.1"/>
    <property type="molecule type" value="Genomic_DNA"/>
</dbReference>
<keyword evidence="3 6" id="KW-0812">Transmembrane</keyword>
<evidence type="ECO:0000256" key="4">
    <source>
        <dbReference type="ARBA" id="ARBA00022989"/>
    </source>
</evidence>
<feature type="transmembrane region" description="Helical" evidence="6">
    <location>
        <begin position="91"/>
        <end position="112"/>
    </location>
</feature>
<feature type="transmembrane region" description="Helical" evidence="6">
    <location>
        <begin position="159"/>
        <end position="180"/>
    </location>
</feature>
<dbReference type="PANTHER" id="PTHR32196">
    <property type="entry name" value="ABC TRANSPORTER PERMEASE PROTEIN YPHD-RELATED-RELATED"/>
    <property type="match status" value="1"/>
</dbReference>
<dbReference type="InterPro" id="IPR001851">
    <property type="entry name" value="ABC_transp_permease"/>
</dbReference>
<evidence type="ECO:0000313" key="8">
    <source>
        <dbReference type="Proteomes" id="UP000187404"/>
    </source>
</evidence>
<keyword evidence="5 6" id="KW-0472">Membrane</keyword>
<keyword evidence="2" id="KW-1003">Cell membrane</keyword>